<reference evidence="1" key="1">
    <citation type="submission" date="2023-10" db="EMBL/GenBank/DDBJ databases">
        <authorList>
            <person name="Hackl T."/>
        </authorList>
    </citation>
    <scope>NUCLEOTIDE SEQUENCE</scope>
</reference>
<protein>
    <submittedName>
        <fullName evidence="1">Uu.00g114760.m01.CDS01</fullName>
    </submittedName>
</protein>
<proteinExistence type="predicted"/>
<organism evidence="1 2">
    <name type="scientific">Anthostomella pinea</name>
    <dbReference type="NCBI Taxonomy" id="933095"/>
    <lineage>
        <taxon>Eukaryota</taxon>
        <taxon>Fungi</taxon>
        <taxon>Dikarya</taxon>
        <taxon>Ascomycota</taxon>
        <taxon>Pezizomycotina</taxon>
        <taxon>Sordariomycetes</taxon>
        <taxon>Xylariomycetidae</taxon>
        <taxon>Xylariales</taxon>
        <taxon>Xylariaceae</taxon>
        <taxon>Anthostomella</taxon>
    </lineage>
</organism>
<keyword evidence="2" id="KW-1185">Reference proteome</keyword>
<evidence type="ECO:0000313" key="1">
    <source>
        <dbReference type="EMBL" id="CAJ2504082.1"/>
    </source>
</evidence>
<sequence>MPLLPSFPTFSPSKAFLMSSSMELAREMKVTGRGIEVIGLRAGGVAGTGMNRGKEGFFRPGVDKFVEAALARVGCGRMVVIPYWPHAVMAWWRTLLPEFVREFIYADAVQHRYRQQ</sequence>
<comment type="caution">
    <text evidence="1">The sequence shown here is derived from an EMBL/GenBank/DDBJ whole genome shotgun (WGS) entry which is preliminary data.</text>
</comment>
<accession>A0AAI8YGT7</accession>
<name>A0AAI8YGT7_9PEZI</name>
<dbReference type="EMBL" id="CAUWAG010000006">
    <property type="protein sequence ID" value="CAJ2504082.1"/>
    <property type="molecule type" value="Genomic_DNA"/>
</dbReference>
<evidence type="ECO:0000313" key="2">
    <source>
        <dbReference type="Proteomes" id="UP001295740"/>
    </source>
</evidence>
<gene>
    <name evidence="1" type="ORF">KHLLAP_LOCUS4550</name>
</gene>
<dbReference type="Proteomes" id="UP001295740">
    <property type="component" value="Unassembled WGS sequence"/>
</dbReference>
<dbReference type="AlphaFoldDB" id="A0AAI8YGT7"/>
<dbReference type="InterPro" id="IPR036291">
    <property type="entry name" value="NAD(P)-bd_dom_sf"/>
</dbReference>
<dbReference type="SUPFAM" id="SSF51735">
    <property type="entry name" value="NAD(P)-binding Rossmann-fold domains"/>
    <property type="match status" value="1"/>
</dbReference>